<organism evidence="2 3">
    <name type="scientific">Aquilegia coerulea</name>
    <name type="common">Rocky mountain columbine</name>
    <dbReference type="NCBI Taxonomy" id="218851"/>
    <lineage>
        <taxon>Eukaryota</taxon>
        <taxon>Viridiplantae</taxon>
        <taxon>Streptophyta</taxon>
        <taxon>Embryophyta</taxon>
        <taxon>Tracheophyta</taxon>
        <taxon>Spermatophyta</taxon>
        <taxon>Magnoliopsida</taxon>
        <taxon>Ranunculales</taxon>
        <taxon>Ranunculaceae</taxon>
        <taxon>Thalictroideae</taxon>
        <taxon>Aquilegia</taxon>
    </lineage>
</organism>
<dbReference type="InParanoid" id="A0A2G5E761"/>
<dbReference type="EMBL" id="KZ305028">
    <property type="protein sequence ID" value="PIA51586.1"/>
    <property type="molecule type" value="Genomic_DNA"/>
</dbReference>
<keyword evidence="1" id="KW-0175">Coiled coil</keyword>
<evidence type="ECO:0000256" key="1">
    <source>
        <dbReference type="SAM" id="Coils"/>
    </source>
</evidence>
<evidence type="ECO:0000313" key="2">
    <source>
        <dbReference type="EMBL" id="PIA51586.1"/>
    </source>
</evidence>
<name>A0A2G5E761_AQUCA</name>
<dbReference type="InterPro" id="IPR040300">
    <property type="entry name" value="At3g49055-like"/>
</dbReference>
<dbReference type="PANTHER" id="PTHR34937">
    <property type="entry name" value="OS08G0559800 PROTEIN"/>
    <property type="match status" value="1"/>
</dbReference>
<dbReference type="Proteomes" id="UP000230069">
    <property type="component" value="Unassembled WGS sequence"/>
</dbReference>
<feature type="coiled-coil region" evidence="1">
    <location>
        <begin position="17"/>
        <end position="44"/>
    </location>
</feature>
<protein>
    <submittedName>
        <fullName evidence="2">Uncharacterized protein</fullName>
    </submittedName>
</protein>
<keyword evidence="3" id="KW-1185">Reference proteome</keyword>
<dbReference type="PANTHER" id="PTHR34937:SF1">
    <property type="entry name" value="PARAMYOSIN"/>
    <property type="match status" value="1"/>
</dbReference>
<proteinExistence type="predicted"/>
<evidence type="ECO:0000313" key="3">
    <source>
        <dbReference type="Proteomes" id="UP000230069"/>
    </source>
</evidence>
<reference evidence="2 3" key="1">
    <citation type="submission" date="2017-09" db="EMBL/GenBank/DDBJ databases">
        <title>WGS assembly of Aquilegia coerulea Goldsmith.</title>
        <authorList>
            <person name="Hodges S."/>
            <person name="Kramer E."/>
            <person name="Nordborg M."/>
            <person name="Tomkins J."/>
            <person name="Borevitz J."/>
            <person name="Derieg N."/>
            <person name="Yan J."/>
            <person name="Mihaltcheva S."/>
            <person name="Hayes R.D."/>
            <person name="Rokhsar D."/>
        </authorList>
    </citation>
    <scope>NUCLEOTIDE SEQUENCE [LARGE SCALE GENOMIC DNA]</scope>
    <source>
        <strain evidence="3">cv. Goldsmith</strain>
    </source>
</reference>
<gene>
    <name evidence="2" type="ORF">AQUCO_01100442v1</name>
</gene>
<dbReference type="AlphaFoldDB" id="A0A2G5E761"/>
<dbReference type="STRING" id="218851.A0A2G5E761"/>
<sequence length="131" mass="15309">MAMGRIVSRHVFSKYKLSALQQELDETKQVILELEKKLRLKENVAIAALGVKDASEKSLRLADLRNSKQREWLEDLSHQLESAMQKDLQKQSRQRYSCWPWQWQGLNFVGYHLGNIQQQNLTDTELSEPLV</sequence>
<accession>A0A2G5E761</accession>
<dbReference type="OrthoDB" id="1682775at2759"/>